<dbReference type="Gene3D" id="3.60.10.10">
    <property type="entry name" value="Endonuclease/exonuclease/phosphatase"/>
    <property type="match status" value="1"/>
</dbReference>
<proteinExistence type="predicted"/>
<protein>
    <recommendedName>
        <fullName evidence="1">Endonuclease/exonuclease/phosphatase domain-containing protein</fullName>
    </recommendedName>
</protein>
<evidence type="ECO:0000259" key="1">
    <source>
        <dbReference type="Pfam" id="PF03372"/>
    </source>
</evidence>
<dbReference type="EMBL" id="EF089402">
    <property type="protein sequence ID" value="ABL97825.1"/>
    <property type="molecule type" value="Genomic_DNA"/>
</dbReference>
<dbReference type="PANTHER" id="PTHR12121">
    <property type="entry name" value="CARBON CATABOLITE REPRESSOR PROTEIN 4"/>
    <property type="match status" value="1"/>
</dbReference>
<name>A4GIB4_9BACT</name>
<dbReference type="SUPFAM" id="SSF56219">
    <property type="entry name" value="DNase I-like"/>
    <property type="match status" value="1"/>
</dbReference>
<dbReference type="Pfam" id="PF03372">
    <property type="entry name" value="Exo_endo_phos"/>
    <property type="match status" value="1"/>
</dbReference>
<sequence>MSFNIRLGVANDGENHWDKRKELVLKTIQNFGPDLLGLQEVWHMQEEYLKEQLSNYAYYGRSRRMEPVEGEQCAVMYRKDRFEIVKGETFWLSETPEVIESKSWDSSLPRIANWILLKDKKNNKQEIFLINTHFDHKGRESRKQAARLLKKRIQELKGNVRVIVTGDFNAREDSDPYLGLVDGKILDTYRMAHKSRTEEESTLSGWNGRTSGNRIDWVLCTRNFRVLSANIDRSEFGGRYPSDHYPVTATLRPRK</sequence>
<organism evidence="2">
    <name type="scientific">uncultured marine bacterium HF10_49E08</name>
    <dbReference type="NCBI Taxonomy" id="415447"/>
    <lineage>
        <taxon>Bacteria</taxon>
        <taxon>environmental samples</taxon>
    </lineage>
</organism>
<dbReference type="AlphaFoldDB" id="A4GIB4"/>
<dbReference type="GO" id="GO:0000175">
    <property type="term" value="F:3'-5'-RNA exonuclease activity"/>
    <property type="evidence" value="ECO:0007669"/>
    <property type="project" value="TreeGrafter"/>
</dbReference>
<dbReference type="InterPro" id="IPR036691">
    <property type="entry name" value="Endo/exonu/phosph_ase_sf"/>
</dbReference>
<dbReference type="InterPro" id="IPR050410">
    <property type="entry name" value="CCR4/nocturin_mRNA_transcr"/>
</dbReference>
<evidence type="ECO:0000313" key="2">
    <source>
        <dbReference type="EMBL" id="ABL97825.1"/>
    </source>
</evidence>
<dbReference type="CDD" id="cd09083">
    <property type="entry name" value="EEP-1"/>
    <property type="match status" value="1"/>
</dbReference>
<feature type="domain" description="Endonuclease/exonuclease/phosphatase" evidence="1">
    <location>
        <begin position="1"/>
        <end position="244"/>
    </location>
</feature>
<dbReference type="PANTHER" id="PTHR12121:SF36">
    <property type="entry name" value="ENDONUCLEASE_EXONUCLEASE_PHOSPHATASE DOMAIN-CONTAINING PROTEIN"/>
    <property type="match status" value="1"/>
</dbReference>
<dbReference type="InterPro" id="IPR005135">
    <property type="entry name" value="Endo/exonuclease/phosphatase"/>
</dbReference>
<accession>A4GIB4</accession>
<reference evidence="2" key="1">
    <citation type="journal article" date="2007" name="Environ. Microbiol.">
        <title>Proteorhodopsin photosystem gene clusters exhibit co-evolutionary trends and shared ancestry among diverse marine microbial phyla.</title>
        <authorList>
            <person name="McCarren J."/>
            <person name="Delong E.F."/>
        </authorList>
    </citation>
    <scope>NUCLEOTIDE SEQUENCE</scope>
</reference>
<gene>
    <name evidence="2" type="ORF">ALOHA_HF1049E08.0013</name>
</gene>